<protein>
    <submittedName>
        <fullName evidence="1">Ribosomal protein lysine methyltransferase</fullName>
    </submittedName>
</protein>
<accession>A0ACB8USK3</accession>
<keyword evidence="1" id="KW-0808">Transferase</keyword>
<name>A0ACB8USK3_9EURO</name>
<reference evidence="1" key="1">
    <citation type="journal article" date="2022" name="bioRxiv">
        <title>Population genetic analysis of Ophidiomyces ophidiicola, the causative agent of snake fungal disease, indicates recent introductions to the USA.</title>
        <authorList>
            <person name="Ladner J.T."/>
            <person name="Palmer J.M."/>
            <person name="Ettinger C.L."/>
            <person name="Stajich J.E."/>
            <person name="Farrell T.M."/>
            <person name="Glorioso B.M."/>
            <person name="Lawson B."/>
            <person name="Price S.J."/>
            <person name="Stengle A.G."/>
            <person name="Grear D.A."/>
            <person name="Lorch J.M."/>
        </authorList>
    </citation>
    <scope>NUCLEOTIDE SEQUENCE</scope>
    <source>
        <strain evidence="1">NWHC 24266-5</strain>
    </source>
</reference>
<proteinExistence type="predicted"/>
<gene>
    <name evidence="1" type="primary">RKM5</name>
    <name evidence="1" type="ORF">LOY88_004767</name>
</gene>
<comment type="caution">
    <text evidence="1">The sequence shown here is derived from an EMBL/GenBank/DDBJ whole genome shotgun (WGS) entry which is preliminary data.</text>
</comment>
<evidence type="ECO:0000313" key="1">
    <source>
        <dbReference type="EMBL" id="KAI2384241.1"/>
    </source>
</evidence>
<organism evidence="1">
    <name type="scientific">Ophidiomyces ophidiicola</name>
    <dbReference type="NCBI Taxonomy" id="1387563"/>
    <lineage>
        <taxon>Eukaryota</taxon>
        <taxon>Fungi</taxon>
        <taxon>Dikarya</taxon>
        <taxon>Ascomycota</taxon>
        <taxon>Pezizomycotina</taxon>
        <taxon>Eurotiomycetes</taxon>
        <taxon>Eurotiomycetidae</taxon>
        <taxon>Onygenales</taxon>
        <taxon>Onygenaceae</taxon>
        <taxon>Ophidiomyces</taxon>
    </lineage>
</organism>
<keyword evidence="1" id="KW-0489">Methyltransferase</keyword>
<keyword evidence="1" id="KW-0689">Ribosomal protein</keyword>
<keyword evidence="1" id="KW-0687">Ribonucleoprotein</keyword>
<sequence length="342" mass="37560">MKFSDFLDAIGDEVEDAEEEAFLLFSQDIPSQNLGFVDSQSHSVEISVHDRDLTIRQSPTLLSSRRAGGTTGAVLWKITPIFAQWLCQQTNILWEACVLRQDSSAIELGCGVAGVLALSLGPSIRLYTATDQEYVRKLFQENKEQNYQPGSGYHAAKQASAAHSRNTNHPRFYKSNSNTTGRLSADSHSRSRTRHHTHSNTLSKSPSSRSGKSNQNIHFMPLDWETDTASDLVATAPDGFDVLLACDCIYNDALIAPFVQTCVDVARLRPSLGVSAAQGYGDALLKPTVCIIAQQLRAHEVFESWLRTSCADFAVWRVKDEVLGTGLGTGSGYVVHVLVLRE</sequence>
<dbReference type="EMBL" id="JALBCA010000076">
    <property type="protein sequence ID" value="KAI2384241.1"/>
    <property type="molecule type" value="Genomic_DNA"/>
</dbReference>